<feature type="compositionally biased region" description="Basic and acidic residues" evidence="1">
    <location>
        <begin position="24"/>
        <end position="40"/>
    </location>
</feature>
<dbReference type="AlphaFoldDB" id="A0AAD5R5Y3"/>
<gene>
    <name evidence="2" type="ORF">KIN20_031775</name>
</gene>
<reference evidence="2" key="1">
    <citation type="submission" date="2021-06" db="EMBL/GenBank/DDBJ databases">
        <title>Parelaphostrongylus tenuis whole genome reference sequence.</title>
        <authorList>
            <person name="Garwood T.J."/>
            <person name="Larsen P.A."/>
            <person name="Fountain-Jones N.M."/>
            <person name="Garbe J.R."/>
            <person name="Macchietto M.G."/>
            <person name="Kania S.A."/>
            <person name="Gerhold R.W."/>
            <person name="Richards J.E."/>
            <person name="Wolf T.M."/>
        </authorList>
    </citation>
    <scope>NUCLEOTIDE SEQUENCE</scope>
    <source>
        <strain evidence="2">MNPRO001-30</strain>
        <tissue evidence="2">Meninges</tissue>
    </source>
</reference>
<evidence type="ECO:0000313" key="3">
    <source>
        <dbReference type="Proteomes" id="UP001196413"/>
    </source>
</evidence>
<feature type="region of interest" description="Disordered" evidence="1">
    <location>
        <begin position="1"/>
        <end position="40"/>
    </location>
</feature>
<name>A0AAD5R5Y3_PARTN</name>
<evidence type="ECO:0000313" key="2">
    <source>
        <dbReference type="EMBL" id="KAJ1370119.1"/>
    </source>
</evidence>
<keyword evidence="3" id="KW-1185">Reference proteome</keyword>
<proteinExistence type="predicted"/>
<evidence type="ECO:0000256" key="1">
    <source>
        <dbReference type="SAM" id="MobiDB-lite"/>
    </source>
</evidence>
<accession>A0AAD5R5Y3</accession>
<protein>
    <submittedName>
        <fullName evidence="2">Uncharacterized protein</fullName>
    </submittedName>
</protein>
<organism evidence="2 3">
    <name type="scientific">Parelaphostrongylus tenuis</name>
    <name type="common">Meningeal worm</name>
    <dbReference type="NCBI Taxonomy" id="148309"/>
    <lineage>
        <taxon>Eukaryota</taxon>
        <taxon>Metazoa</taxon>
        <taxon>Ecdysozoa</taxon>
        <taxon>Nematoda</taxon>
        <taxon>Chromadorea</taxon>
        <taxon>Rhabditida</taxon>
        <taxon>Rhabditina</taxon>
        <taxon>Rhabditomorpha</taxon>
        <taxon>Strongyloidea</taxon>
        <taxon>Metastrongylidae</taxon>
        <taxon>Parelaphostrongylus</taxon>
    </lineage>
</organism>
<dbReference type="Proteomes" id="UP001196413">
    <property type="component" value="Unassembled WGS sequence"/>
</dbReference>
<dbReference type="EMBL" id="JAHQIW010006736">
    <property type="protein sequence ID" value="KAJ1370119.1"/>
    <property type="molecule type" value="Genomic_DNA"/>
</dbReference>
<sequence length="102" mass="11659">MLESHSHHGRESQEEANLECDEMLTTREEGPSKSPKEKVKDEIKELIIVEANESQKEKQWLNASDGSISKSRKCSSAFLIVHEQSLMMAVKCFEPRNICVIR</sequence>
<comment type="caution">
    <text evidence="2">The sequence shown here is derived from an EMBL/GenBank/DDBJ whole genome shotgun (WGS) entry which is preliminary data.</text>
</comment>
<feature type="compositionally biased region" description="Basic and acidic residues" evidence="1">
    <location>
        <begin position="1"/>
        <end position="13"/>
    </location>
</feature>